<dbReference type="AlphaFoldDB" id="A0A8S9Z7H1"/>
<keyword evidence="2" id="KW-1185">Reference proteome</keyword>
<dbReference type="GO" id="GO:0005732">
    <property type="term" value="C:sno(s)RNA-containing ribonucleoprotein complex"/>
    <property type="evidence" value="ECO:0007669"/>
    <property type="project" value="InterPro"/>
</dbReference>
<comment type="caution">
    <text evidence="1">The sequence shown here is derived from an EMBL/GenBank/DDBJ whole genome shotgun (WGS) entry which is preliminary data.</text>
</comment>
<accession>A0A8S9Z7H1</accession>
<reference evidence="1" key="1">
    <citation type="journal article" date="2020" name="Ecol. Evol.">
        <title>Genome structure and content of the rice root-knot nematode (Meloidogyne graminicola).</title>
        <authorList>
            <person name="Phan N.T."/>
            <person name="Danchin E.G.J."/>
            <person name="Klopp C."/>
            <person name="Perfus-Barbeoch L."/>
            <person name="Kozlowski D.K."/>
            <person name="Koutsovoulos G.D."/>
            <person name="Lopez-Roques C."/>
            <person name="Bouchez O."/>
            <person name="Zahm M."/>
            <person name="Besnard G."/>
            <person name="Bellafiore S."/>
        </authorList>
    </citation>
    <scope>NUCLEOTIDE SEQUENCE</scope>
    <source>
        <strain evidence="1">VN-18</strain>
    </source>
</reference>
<proteinExistence type="predicted"/>
<dbReference type="GO" id="GO:0006364">
    <property type="term" value="P:rRNA processing"/>
    <property type="evidence" value="ECO:0007669"/>
    <property type="project" value="InterPro"/>
</dbReference>
<name>A0A8S9Z7H1_9BILA</name>
<dbReference type="Pfam" id="PF04006">
    <property type="entry name" value="Mpp10"/>
    <property type="match status" value="1"/>
</dbReference>
<sequence length="143" mass="16712">MSSKIYLSIFILEMLQDLSIINQVTIKNFSGITFEYFESLKSYNINKLFYGNITIRGANVEEWGSHLGDLWNPRKMLALFIPINLLILKIMINKKRYPETAKIQKDMNSLFLKLDALSNFQFRPQTIKTNDARNVMRSINLDI</sequence>
<protein>
    <submittedName>
        <fullName evidence="1">Uncharacterized protein</fullName>
    </submittedName>
</protein>
<dbReference type="OrthoDB" id="445326at2759"/>
<dbReference type="Proteomes" id="UP000605970">
    <property type="component" value="Unassembled WGS sequence"/>
</dbReference>
<dbReference type="EMBL" id="JABEBT010000166">
    <property type="protein sequence ID" value="KAF7627140.1"/>
    <property type="molecule type" value="Genomic_DNA"/>
</dbReference>
<dbReference type="GO" id="GO:0034457">
    <property type="term" value="C:Mpp10 complex"/>
    <property type="evidence" value="ECO:0007669"/>
    <property type="project" value="InterPro"/>
</dbReference>
<evidence type="ECO:0000313" key="1">
    <source>
        <dbReference type="EMBL" id="KAF7627140.1"/>
    </source>
</evidence>
<evidence type="ECO:0000313" key="2">
    <source>
        <dbReference type="Proteomes" id="UP000605970"/>
    </source>
</evidence>
<gene>
    <name evidence="1" type="ORF">Mgra_00009589</name>
</gene>
<dbReference type="InterPro" id="IPR012173">
    <property type="entry name" value="Mpp10"/>
</dbReference>
<organism evidence="1 2">
    <name type="scientific">Meloidogyne graminicola</name>
    <dbReference type="NCBI Taxonomy" id="189291"/>
    <lineage>
        <taxon>Eukaryota</taxon>
        <taxon>Metazoa</taxon>
        <taxon>Ecdysozoa</taxon>
        <taxon>Nematoda</taxon>
        <taxon>Chromadorea</taxon>
        <taxon>Rhabditida</taxon>
        <taxon>Tylenchina</taxon>
        <taxon>Tylenchomorpha</taxon>
        <taxon>Tylenchoidea</taxon>
        <taxon>Meloidogynidae</taxon>
        <taxon>Meloidogyninae</taxon>
        <taxon>Meloidogyne</taxon>
    </lineage>
</organism>